<keyword evidence="1 3" id="KW-0853">WD repeat</keyword>
<dbReference type="InterPro" id="IPR024977">
    <property type="entry name" value="Apc4-like_WD40_dom"/>
</dbReference>
<keyword evidence="7" id="KW-1185">Reference proteome</keyword>
<dbReference type="Gene3D" id="2.130.10.10">
    <property type="entry name" value="YVTN repeat-like/Quinoprotein amine dehydrogenase"/>
    <property type="match status" value="1"/>
</dbReference>
<proteinExistence type="predicted"/>
<dbReference type="AlphaFoldDB" id="A0AAV7K9Y8"/>
<name>A0AAV7K9Y8_9METZ</name>
<evidence type="ECO:0000256" key="3">
    <source>
        <dbReference type="PROSITE-ProRule" id="PRU00221"/>
    </source>
</evidence>
<evidence type="ECO:0000256" key="1">
    <source>
        <dbReference type="ARBA" id="ARBA00022574"/>
    </source>
</evidence>
<gene>
    <name evidence="6" type="ORF">LOD99_388</name>
</gene>
<protein>
    <recommendedName>
        <fullName evidence="5">Anaphase-promoting complex subunit 4-like WD40 domain-containing protein</fullName>
    </recommendedName>
</protein>
<evidence type="ECO:0000313" key="6">
    <source>
        <dbReference type="EMBL" id="KAI6657645.1"/>
    </source>
</evidence>
<evidence type="ECO:0000256" key="4">
    <source>
        <dbReference type="SAM" id="MobiDB-lite"/>
    </source>
</evidence>
<comment type="caution">
    <text evidence="6">The sequence shown here is derived from an EMBL/GenBank/DDBJ whole genome shotgun (WGS) entry which is preliminary data.</text>
</comment>
<dbReference type="SUPFAM" id="SSF50978">
    <property type="entry name" value="WD40 repeat-like"/>
    <property type="match status" value="1"/>
</dbReference>
<accession>A0AAV7K9Y8</accession>
<evidence type="ECO:0000256" key="2">
    <source>
        <dbReference type="ARBA" id="ARBA00022737"/>
    </source>
</evidence>
<feature type="domain" description="Anaphase-promoting complex subunit 4-like WD40" evidence="5">
    <location>
        <begin position="266"/>
        <end position="348"/>
    </location>
</feature>
<dbReference type="PANTHER" id="PTHR19848">
    <property type="entry name" value="WD40 REPEAT PROTEIN"/>
    <property type="match status" value="1"/>
</dbReference>
<dbReference type="Proteomes" id="UP001165289">
    <property type="component" value="Unassembled WGS sequence"/>
</dbReference>
<sequence length="372" mass="41354">MAQQRPDDSTDMETAEFPSPTNTTPKPRSDVEHCIDTYTHLESIIIHPETKELLVLTSSLTGDYSGGKIFLLKSIYSPVTTQQIIDSPINLKSFIRYNTQRTVGGNTAGCWISSNEFVASTERGTVEIWQKIFASDKYSVESGAWSDLAFEAVSVMYGHNNIVSSVRCWPTDAENLVTSSHDGSCRIWSMKSYMSTDCYRAHLGPVHALECQTDGNNLFVTGATDRSVLVRLWDRREKLSVGRVLGLQDYFSVRSLSWGVHNPSTLAIGTETGHLVLHDFRSMNSDVHLLSIQPHDDVIRELSFCPQHQSLLATASHDNTARVLSVADGEMLAGPVKHSDMVTTVEWYPQSKLLLSAAVNCEIMYTLAQCEK</sequence>
<dbReference type="InterPro" id="IPR015943">
    <property type="entry name" value="WD40/YVTN_repeat-like_dom_sf"/>
</dbReference>
<reference evidence="6 7" key="1">
    <citation type="journal article" date="2023" name="BMC Biol.">
        <title>The compact genome of the sponge Oopsacas minuta (Hexactinellida) is lacking key metazoan core genes.</title>
        <authorList>
            <person name="Santini S."/>
            <person name="Schenkelaars Q."/>
            <person name="Jourda C."/>
            <person name="Duchesne M."/>
            <person name="Belahbib H."/>
            <person name="Rocher C."/>
            <person name="Selva M."/>
            <person name="Riesgo A."/>
            <person name="Vervoort M."/>
            <person name="Leys S.P."/>
            <person name="Kodjabachian L."/>
            <person name="Le Bivic A."/>
            <person name="Borchiellini C."/>
            <person name="Claverie J.M."/>
            <person name="Renard E."/>
        </authorList>
    </citation>
    <scope>NUCLEOTIDE SEQUENCE [LARGE SCALE GENOMIC DNA]</scope>
    <source>
        <strain evidence="6">SPO-2</strain>
    </source>
</reference>
<feature type="region of interest" description="Disordered" evidence="4">
    <location>
        <begin position="1"/>
        <end position="30"/>
    </location>
</feature>
<dbReference type="InterPro" id="IPR036322">
    <property type="entry name" value="WD40_repeat_dom_sf"/>
</dbReference>
<dbReference type="PROSITE" id="PS50294">
    <property type="entry name" value="WD_REPEATS_REGION"/>
    <property type="match status" value="1"/>
</dbReference>
<dbReference type="SMART" id="SM00320">
    <property type="entry name" value="WD40"/>
    <property type="match status" value="5"/>
</dbReference>
<dbReference type="Pfam" id="PF12894">
    <property type="entry name" value="ANAPC4_WD40"/>
    <property type="match status" value="1"/>
</dbReference>
<evidence type="ECO:0000259" key="5">
    <source>
        <dbReference type="Pfam" id="PF12894"/>
    </source>
</evidence>
<dbReference type="EMBL" id="JAKMXF010000111">
    <property type="protein sequence ID" value="KAI6657645.1"/>
    <property type="molecule type" value="Genomic_DNA"/>
</dbReference>
<dbReference type="Pfam" id="PF00400">
    <property type="entry name" value="WD40"/>
    <property type="match status" value="1"/>
</dbReference>
<dbReference type="InterPro" id="IPR001680">
    <property type="entry name" value="WD40_rpt"/>
</dbReference>
<keyword evidence="2" id="KW-0677">Repeat</keyword>
<organism evidence="6 7">
    <name type="scientific">Oopsacas minuta</name>
    <dbReference type="NCBI Taxonomy" id="111878"/>
    <lineage>
        <taxon>Eukaryota</taxon>
        <taxon>Metazoa</taxon>
        <taxon>Porifera</taxon>
        <taxon>Hexactinellida</taxon>
        <taxon>Hexasterophora</taxon>
        <taxon>Lyssacinosida</taxon>
        <taxon>Leucopsacidae</taxon>
        <taxon>Oopsacas</taxon>
    </lineage>
</organism>
<evidence type="ECO:0000313" key="7">
    <source>
        <dbReference type="Proteomes" id="UP001165289"/>
    </source>
</evidence>
<feature type="repeat" description="WD" evidence="3">
    <location>
        <begin position="156"/>
        <end position="192"/>
    </location>
</feature>
<dbReference type="PROSITE" id="PS50082">
    <property type="entry name" value="WD_REPEATS_2"/>
    <property type="match status" value="1"/>
</dbReference>
<dbReference type="PANTHER" id="PTHR19848:SF8">
    <property type="entry name" value="F-BOX AND WD REPEAT DOMAIN CONTAINING 7"/>
    <property type="match status" value="1"/>
</dbReference>